<dbReference type="PANTHER" id="PTHR45700">
    <property type="entry name" value="UBIQUITIN-PROTEIN LIGASE E3C"/>
    <property type="match status" value="1"/>
</dbReference>
<dbReference type="FunFam" id="3.30.2160.10:FF:000002">
    <property type="entry name" value="Putative Ubiquitin-protein ligase E3C"/>
    <property type="match status" value="1"/>
</dbReference>
<evidence type="ECO:0000256" key="6">
    <source>
        <dbReference type="ARBA" id="ARBA00022786"/>
    </source>
</evidence>
<dbReference type="EnsemblMetazoa" id="XM_019917784.1">
    <property type="protein sequence ID" value="XP_019773343.1"/>
    <property type="gene ID" value="LOC109546710"/>
</dbReference>
<dbReference type="InterPro" id="IPR044611">
    <property type="entry name" value="E3A/B/C-like"/>
</dbReference>
<feature type="domain" description="HECT" evidence="14">
    <location>
        <begin position="628"/>
        <end position="963"/>
    </location>
</feature>
<dbReference type="EC" id="2.3.2.26" evidence="3"/>
<dbReference type="InterPro" id="IPR035983">
    <property type="entry name" value="Hect_E3_ubiquitin_ligase"/>
</dbReference>
<evidence type="ECO:0000256" key="12">
    <source>
        <dbReference type="ARBA" id="ARBA00081642"/>
    </source>
</evidence>
<evidence type="ECO:0000256" key="11">
    <source>
        <dbReference type="ARBA" id="ARBA00077269"/>
    </source>
</evidence>
<dbReference type="GO" id="GO:0009966">
    <property type="term" value="P:regulation of signal transduction"/>
    <property type="evidence" value="ECO:0007669"/>
    <property type="project" value="UniProtKB-ARBA"/>
</dbReference>
<evidence type="ECO:0000256" key="9">
    <source>
        <dbReference type="ARBA" id="ARBA00063372"/>
    </source>
</evidence>
<dbReference type="OMA" id="EKHYYFI"/>
<dbReference type="SMART" id="SM00119">
    <property type="entry name" value="HECTc"/>
    <property type="match status" value="1"/>
</dbReference>
<feature type="non-terminal residue" evidence="15">
    <location>
        <position position="1"/>
    </location>
</feature>
<comment type="similarity">
    <text evidence="8">Belongs to the UBE3C family.</text>
</comment>
<dbReference type="Pfam" id="PF00632">
    <property type="entry name" value="HECT"/>
    <property type="match status" value="1"/>
</dbReference>
<comment type="pathway">
    <text evidence="2">Protein modification; protein ubiquitination.</text>
</comment>
<dbReference type="OrthoDB" id="8068875at2759"/>
<evidence type="ECO:0000256" key="8">
    <source>
        <dbReference type="ARBA" id="ARBA00061050"/>
    </source>
</evidence>
<accession>N6UIN2</accession>
<keyword evidence="6 13" id="KW-0833">Ubl conjugation pathway</keyword>
<dbReference type="Gene3D" id="3.30.2410.10">
    <property type="entry name" value="Hect, E3 ligase catalytic domain"/>
    <property type="match status" value="1"/>
</dbReference>
<reference evidence="16" key="2">
    <citation type="submission" date="2024-08" db="UniProtKB">
        <authorList>
            <consortium name="EnsemblMetazoa"/>
        </authorList>
    </citation>
    <scope>IDENTIFICATION</scope>
</reference>
<dbReference type="PROSITE" id="PS50096">
    <property type="entry name" value="IQ"/>
    <property type="match status" value="1"/>
</dbReference>
<dbReference type="EMBL" id="KB740085">
    <property type="protein sequence ID" value="ENN81570.1"/>
    <property type="molecule type" value="Genomic_DNA"/>
</dbReference>
<evidence type="ECO:0000256" key="3">
    <source>
        <dbReference type="ARBA" id="ARBA00012485"/>
    </source>
</evidence>
<dbReference type="HOGENOM" id="CLU_002173_2_1_1"/>
<dbReference type="GO" id="GO:0006511">
    <property type="term" value="P:ubiquitin-dependent protein catabolic process"/>
    <property type="evidence" value="ECO:0007669"/>
    <property type="project" value="TreeGrafter"/>
</dbReference>
<dbReference type="SUPFAM" id="SSF56204">
    <property type="entry name" value="Hect, E3 ligase catalytic domain"/>
    <property type="match status" value="1"/>
</dbReference>
<protein>
    <recommendedName>
        <fullName evidence="10">Ubiquitin-protein ligase E3C</fullName>
        <ecNumber evidence="3">2.3.2.26</ecNumber>
    </recommendedName>
    <alternativeName>
        <fullName evidence="11">HECT-type ubiquitin transferase E3C</fullName>
    </alternativeName>
    <alternativeName>
        <fullName evidence="12">RTA-associated ubiquitin ligase</fullName>
    </alternativeName>
</protein>
<dbReference type="KEGG" id="dpa:109546710"/>
<dbReference type="GO" id="GO:0000209">
    <property type="term" value="P:protein polyubiquitination"/>
    <property type="evidence" value="ECO:0007669"/>
    <property type="project" value="InterPro"/>
</dbReference>
<evidence type="ECO:0000256" key="2">
    <source>
        <dbReference type="ARBA" id="ARBA00004906"/>
    </source>
</evidence>
<evidence type="ECO:0000256" key="7">
    <source>
        <dbReference type="ARBA" id="ARBA00022843"/>
    </source>
</evidence>
<dbReference type="PANTHER" id="PTHR45700:SF2">
    <property type="entry name" value="UBIQUITIN-PROTEIN LIGASE E3C"/>
    <property type="match status" value="1"/>
</dbReference>
<evidence type="ECO:0000256" key="4">
    <source>
        <dbReference type="ARBA" id="ARBA00022499"/>
    </source>
</evidence>
<evidence type="ECO:0000313" key="16">
    <source>
        <dbReference type="EnsemblMetazoa" id="XP_019773343.1"/>
    </source>
</evidence>
<sequence length="963" mass="111099">MAFKLNYSFEGNIKSRPEQNLAGASKKLTRDLLLQKTQEERRKRQEQRVKLQSAELLQSHIRSYLVRKAVKEIQRQEYVSNESGLGAMDKLKKLLFFYDHQTDFPKLLKLSNELLLHVSEVIQRINIDTQFSWMMKRLLVICIKHISIHDDTATLICMIATFSDNPNTLFYLIRKGYFSYLRTLLDSSSPDSLPQVMLLIQRPFKFLNNFGPSQDMVLAEFCNTFLKPTLTYNLKYYLIPFMKQTQDTTYYDKLIRYLNGVHYLVESNSLFYCMLALEPADYEPNLDSVQVLSMLSKEIHTLKPSLDLTEDSDCEDGEDVEVSAGEVLLSDYLNILNSSNKVRKWMHFLESNSDDALTAFVNLAQNLLLVYRESIRKYLLLYKLGLNSTFLKKLWFAISKKSADLQINGTSLVSWKGCHTQLSVFCDMFTFYTETLTDKENSDTSETFTSSDLHTMSNLLKRIAVELIEIAFPMCRASSVFATPEISHLYQSCINCVKMLYTLDMRKQFCPPGFWTARKIHVSQDLTKKNYLSQVFSPFGGVIKNVHADDEHLPPLSTIEQRSLAILQELPFLVPFNTRVHLLRDLCRFSLGENEYQRMHHDLLHDNTVVIRRNYLYEDSFEKISTKSESDLKHRVRIQFINNIGLEEAGIDGGGIFKEFINEVLKTAFDPNRGFFLMTADNTLYPNPNVHLIVENFEEHFTFIGRLVGKAIFENILVDLPLAEFFLAKLLVDRASACYLKSLDPVLYRNLLYLRDYAGDVSDLGLDFTTVNNDLGETRIMELKANGRNIPLTNENRLEYIQRLADLKLNTQLKKQCAAFREGLNSVVPLLWLKLFNHKELQVIIGGDTHEIDLDDLRAHTTYSGDFTDEHPTMLLFWRILHGFTDIQKRQLLKFVTSCSRPPLLGFKELNPPFCIQSSGVENRMPTASTCLNLLKIPIIKEERDLQSKLLSAIEQQAGFELS</sequence>
<evidence type="ECO:0000256" key="13">
    <source>
        <dbReference type="PROSITE-ProRule" id="PRU00104"/>
    </source>
</evidence>
<evidence type="ECO:0000313" key="15">
    <source>
        <dbReference type="EMBL" id="ENN81570.1"/>
    </source>
</evidence>
<comment type="subunit">
    <text evidence="9">Interacts with 26S proteasomes. Interacts (via the HECT domain) with UBE2D1 and, less efficiently, with UBE2L3.</text>
</comment>
<dbReference type="GO" id="GO:0061630">
    <property type="term" value="F:ubiquitin protein ligase activity"/>
    <property type="evidence" value="ECO:0007669"/>
    <property type="project" value="UniProtKB-EC"/>
</dbReference>
<dbReference type="Gene3D" id="3.30.2160.10">
    <property type="entry name" value="Hect, E3 ligase catalytic domain"/>
    <property type="match status" value="1"/>
</dbReference>
<comment type="catalytic activity">
    <reaction evidence="1">
        <text>S-ubiquitinyl-[E2 ubiquitin-conjugating enzyme]-L-cysteine + [acceptor protein]-L-lysine = [E2 ubiquitin-conjugating enzyme]-L-cysteine + N(6)-ubiquitinyl-[acceptor protein]-L-lysine.</text>
        <dbReference type="EC" id="2.3.2.26"/>
    </reaction>
</comment>
<dbReference type="CDD" id="cd00078">
    <property type="entry name" value="HECTc"/>
    <property type="match status" value="1"/>
</dbReference>
<dbReference type="AlphaFoldDB" id="N6UIN2"/>
<keyword evidence="4" id="KW-1017">Isopeptide bond</keyword>
<gene>
    <name evidence="16" type="primary">109546710</name>
    <name evidence="15" type="ORF">YQE_02099</name>
</gene>
<dbReference type="Gene3D" id="3.90.1750.10">
    <property type="entry name" value="Hect, E3 ligase catalytic domains"/>
    <property type="match status" value="1"/>
</dbReference>
<evidence type="ECO:0000256" key="1">
    <source>
        <dbReference type="ARBA" id="ARBA00000885"/>
    </source>
</evidence>
<proteinExistence type="inferred from homology"/>
<keyword evidence="5" id="KW-0808">Transferase</keyword>
<evidence type="ECO:0000259" key="14">
    <source>
        <dbReference type="PROSITE" id="PS50237"/>
    </source>
</evidence>
<dbReference type="InterPro" id="IPR000569">
    <property type="entry name" value="HECT_dom"/>
</dbReference>
<evidence type="ECO:0000313" key="17">
    <source>
        <dbReference type="Proteomes" id="UP000019118"/>
    </source>
</evidence>
<evidence type="ECO:0000256" key="10">
    <source>
        <dbReference type="ARBA" id="ARBA00067506"/>
    </source>
</evidence>
<organism evidence="15">
    <name type="scientific">Dendroctonus ponderosae</name>
    <name type="common">Mountain pine beetle</name>
    <dbReference type="NCBI Taxonomy" id="77166"/>
    <lineage>
        <taxon>Eukaryota</taxon>
        <taxon>Metazoa</taxon>
        <taxon>Ecdysozoa</taxon>
        <taxon>Arthropoda</taxon>
        <taxon>Hexapoda</taxon>
        <taxon>Insecta</taxon>
        <taxon>Pterygota</taxon>
        <taxon>Neoptera</taxon>
        <taxon>Endopterygota</taxon>
        <taxon>Coleoptera</taxon>
        <taxon>Polyphaga</taxon>
        <taxon>Cucujiformia</taxon>
        <taxon>Curculionidae</taxon>
        <taxon>Scolytinae</taxon>
        <taxon>Dendroctonus</taxon>
    </lineage>
</organism>
<dbReference type="FunFam" id="3.30.2410.10:FF:000011">
    <property type="entry name" value="Putative Ubiquitin-protein ligase E3C"/>
    <property type="match status" value="1"/>
</dbReference>
<dbReference type="FunFam" id="3.90.1750.10:FF:000014">
    <property type="entry name" value="Putative Ubiquitin-protein ligase E3C"/>
    <property type="match status" value="1"/>
</dbReference>
<keyword evidence="7" id="KW-0832">Ubl conjugation</keyword>
<name>N6UIN2_DENPD</name>
<dbReference type="PROSITE" id="PS50237">
    <property type="entry name" value="HECT"/>
    <property type="match status" value="1"/>
</dbReference>
<reference evidence="15 17" key="1">
    <citation type="journal article" date="2013" name="Genome Biol.">
        <title>Draft genome of the mountain pine beetle, Dendroctonus ponderosae Hopkins, a major forest pest.</title>
        <authorList>
            <person name="Keeling C.I."/>
            <person name="Yuen M.M."/>
            <person name="Liao N.Y."/>
            <person name="Docking T.R."/>
            <person name="Chan S.K."/>
            <person name="Taylor G.A."/>
            <person name="Palmquist D.L."/>
            <person name="Jackman S.D."/>
            <person name="Nguyen A."/>
            <person name="Li M."/>
            <person name="Henderson H."/>
            <person name="Janes J.K."/>
            <person name="Zhao Y."/>
            <person name="Pandoh P."/>
            <person name="Moore R."/>
            <person name="Sperling F.A."/>
            <person name="Huber D.P."/>
            <person name="Birol I."/>
            <person name="Jones S.J."/>
            <person name="Bohlmann J."/>
        </authorList>
    </citation>
    <scope>NUCLEOTIDE SEQUENCE</scope>
</reference>
<evidence type="ECO:0000256" key="5">
    <source>
        <dbReference type="ARBA" id="ARBA00022679"/>
    </source>
</evidence>
<keyword evidence="17" id="KW-1185">Reference proteome</keyword>
<dbReference type="Proteomes" id="UP000019118">
    <property type="component" value="Unassembled WGS sequence"/>
</dbReference>
<feature type="active site" description="Glycyl thioester intermediate" evidence="13">
    <location>
        <position position="931"/>
    </location>
</feature>